<dbReference type="PANTHER" id="PTHR43133">
    <property type="entry name" value="RNA POLYMERASE ECF-TYPE SIGMA FACTO"/>
    <property type="match status" value="1"/>
</dbReference>
<dbReference type="InterPro" id="IPR036388">
    <property type="entry name" value="WH-like_DNA-bd_sf"/>
</dbReference>
<feature type="region of interest" description="Disordered" evidence="7">
    <location>
        <begin position="1"/>
        <end position="23"/>
    </location>
</feature>
<dbReference type="InterPro" id="IPR000838">
    <property type="entry name" value="RNA_pol_sigma70_ECF_CS"/>
</dbReference>
<feature type="domain" description="RNA polymerase sigma factor 70 region 4 type 2" evidence="9">
    <location>
        <begin position="157"/>
        <end position="207"/>
    </location>
</feature>
<dbReference type="InterPro" id="IPR039425">
    <property type="entry name" value="RNA_pol_sigma-70-like"/>
</dbReference>
<keyword evidence="4 6" id="KW-0238">DNA-binding</keyword>
<dbReference type="Gene3D" id="1.10.1740.10">
    <property type="match status" value="1"/>
</dbReference>
<evidence type="ECO:0000259" key="9">
    <source>
        <dbReference type="Pfam" id="PF08281"/>
    </source>
</evidence>
<reference evidence="10 11" key="1">
    <citation type="submission" date="2020-07" db="EMBL/GenBank/DDBJ databases">
        <title>Sequencing the genomes of 1000 actinobacteria strains.</title>
        <authorList>
            <person name="Klenk H.-P."/>
        </authorList>
    </citation>
    <scope>NUCLEOTIDE SEQUENCE [LARGE SCALE GENOMIC DNA]</scope>
    <source>
        <strain evidence="10 11">DSM 100723</strain>
    </source>
</reference>
<dbReference type="InterPro" id="IPR013325">
    <property type="entry name" value="RNA_pol_sigma_r2"/>
</dbReference>
<dbReference type="EMBL" id="JACGWT010000006">
    <property type="protein sequence ID" value="MBA8795920.1"/>
    <property type="molecule type" value="Genomic_DNA"/>
</dbReference>
<protein>
    <recommendedName>
        <fullName evidence="6">RNA polymerase sigma factor</fullName>
    </recommendedName>
</protein>
<dbReference type="Pfam" id="PF08281">
    <property type="entry name" value="Sigma70_r4_2"/>
    <property type="match status" value="1"/>
</dbReference>
<dbReference type="SUPFAM" id="SSF88946">
    <property type="entry name" value="Sigma2 domain of RNA polymerase sigma factors"/>
    <property type="match status" value="1"/>
</dbReference>
<keyword evidence="5 6" id="KW-0804">Transcription</keyword>
<gene>
    <name evidence="10" type="ORF">FHX74_003561</name>
</gene>
<dbReference type="AlphaFoldDB" id="A0A7W3IVG2"/>
<proteinExistence type="inferred from homology"/>
<sequence length="215" mass="23926">MTVSPSGHGADESRGTQERTGDDGAAQLREATVVGRAQDGDVDAFEQLARSYQGPLFRLAYRLLGDRGEAEDVLQDALVQAWRRLPILTDPEAFHSWIYQIVTRRCLSVLRTRGRRRTDPAEGDELAEVLGDRAALFGSRDDDPASAAELSAQLRGLSDLLAGLPEDQRICWVLHELHELTYPEIAYAMNLPLSTVRGRIARARQNLTKGMDSWR</sequence>
<evidence type="ECO:0000313" key="11">
    <source>
        <dbReference type="Proteomes" id="UP000523079"/>
    </source>
</evidence>
<dbReference type="GO" id="GO:0003677">
    <property type="term" value="F:DNA binding"/>
    <property type="evidence" value="ECO:0007669"/>
    <property type="project" value="UniProtKB-KW"/>
</dbReference>
<evidence type="ECO:0000256" key="5">
    <source>
        <dbReference type="ARBA" id="ARBA00023163"/>
    </source>
</evidence>
<keyword evidence="3 6" id="KW-0731">Sigma factor</keyword>
<dbReference type="PROSITE" id="PS01063">
    <property type="entry name" value="SIGMA70_ECF"/>
    <property type="match status" value="1"/>
</dbReference>
<keyword evidence="11" id="KW-1185">Reference proteome</keyword>
<dbReference type="Pfam" id="PF04542">
    <property type="entry name" value="Sigma70_r2"/>
    <property type="match status" value="1"/>
</dbReference>
<dbReference type="NCBIfam" id="TIGR02937">
    <property type="entry name" value="sigma70-ECF"/>
    <property type="match status" value="1"/>
</dbReference>
<evidence type="ECO:0000256" key="4">
    <source>
        <dbReference type="ARBA" id="ARBA00023125"/>
    </source>
</evidence>
<dbReference type="GO" id="GO:0016987">
    <property type="term" value="F:sigma factor activity"/>
    <property type="evidence" value="ECO:0007669"/>
    <property type="project" value="UniProtKB-KW"/>
</dbReference>
<evidence type="ECO:0000313" key="10">
    <source>
        <dbReference type="EMBL" id="MBA8795920.1"/>
    </source>
</evidence>
<evidence type="ECO:0000256" key="2">
    <source>
        <dbReference type="ARBA" id="ARBA00023015"/>
    </source>
</evidence>
<organism evidence="10 11">
    <name type="scientific">Microlunatus kandeliicorticis</name>
    <dbReference type="NCBI Taxonomy" id="1759536"/>
    <lineage>
        <taxon>Bacteria</taxon>
        <taxon>Bacillati</taxon>
        <taxon>Actinomycetota</taxon>
        <taxon>Actinomycetes</taxon>
        <taxon>Propionibacteriales</taxon>
        <taxon>Propionibacteriaceae</taxon>
        <taxon>Microlunatus</taxon>
    </lineage>
</organism>
<dbReference type="PANTHER" id="PTHR43133:SF8">
    <property type="entry name" value="RNA POLYMERASE SIGMA FACTOR HI_1459-RELATED"/>
    <property type="match status" value="1"/>
</dbReference>
<dbReference type="InterPro" id="IPR013249">
    <property type="entry name" value="RNA_pol_sigma70_r4_t2"/>
</dbReference>
<dbReference type="GO" id="GO:0006352">
    <property type="term" value="P:DNA-templated transcription initiation"/>
    <property type="evidence" value="ECO:0007669"/>
    <property type="project" value="InterPro"/>
</dbReference>
<dbReference type="Proteomes" id="UP000523079">
    <property type="component" value="Unassembled WGS sequence"/>
</dbReference>
<accession>A0A7W3IVG2</accession>
<dbReference type="InterPro" id="IPR013324">
    <property type="entry name" value="RNA_pol_sigma_r3/r4-like"/>
</dbReference>
<evidence type="ECO:0000259" key="8">
    <source>
        <dbReference type="Pfam" id="PF04542"/>
    </source>
</evidence>
<dbReference type="InterPro" id="IPR007627">
    <property type="entry name" value="RNA_pol_sigma70_r2"/>
</dbReference>
<keyword evidence="2 6" id="KW-0805">Transcription regulation</keyword>
<feature type="domain" description="RNA polymerase sigma-70 region 2" evidence="8">
    <location>
        <begin position="48"/>
        <end position="116"/>
    </location>
</feature>
<comment type="similarity">
    <text evidence="1 6">Belongs to the sigma-70 factor family. ECF subfamily.</text>
</comment>
<comment type="caution">
    <text evidence="10">The sequence shown here is derived from an EMBL/GenBank/DDBJ whole genome shotgun (WGS) entry which is preliminary data.</text>
</comment>
<dbReference type="SUPFAM" id="SSF88659">
    <property type="entry name" value="Sigma3 and sigma4 domains of RNA polymerase sigma factors"/>
    <property type="match status" value="1"/>
</dbReference>
<feature type="compositionally biased region" description="Basic and acidic residues" evidence="7">
    <location>
        <begin position="9"/>
        <end position="22"/>
    </location>
</feature>
<evidence type="ECO:0000256" key="3">
    <source>
        <dbReference type="ARBA" id="ARBA00023082"/>
    </source>
</evidence>
<dbReference type="InterPro" id="IPR014284">
    <property type="entry name" value="RNA_pol_sigma-70_dom"/>
</dbReference>
<dbReference type="CDD" id="cd06171">
    <property type="entry name" value="Sigma70_r4"/>
    <property type="match status" value="1"/>
</dbReference>
<dbReference type="GO" id="GO:0006950">
    <property type="term" value="P:response to stress"/>
    <property type="evidence" value="ECO:0007669"/>
    <property type="project" value="UniProtKB-ARBA"/>
</dbReference>
<name>A0A7W3IVG2_9ACTN</name>
<evidence type="ECO:0000256" key="1">
    <source>
        <dbReference type="ARBA" id="ARBA00010641"/>
    </source>
</evidence>
<evidence type="ECO:0000256" key="7">
    <source>
        <dbReference type="SAM" id="MobiDB-lite"/>
    </source>
</evidence>
<evidence type="ECO:0000256" key="6">
    <source>
        <dbReference type="RuleBase" id="RU000716"/>
    </source>
</evidence>
<dbReference type="Gene3D" id="1.10.10.10">
    <property type="entry name" value="Winged helix-like DNA-binding domain superfamily/Winged helix DNA-binding domain"/>
    <property type="match status" value="1"/>
</dbReference>
<dbReference type="RefSeq" id="WP_182561520.1">
    <property type="nucleotide sequence ID" value="NZ_JACGWT010000006.1"/>
</dbReference>